<dbReference type="Proteomes" id="UP000011731">
    <property type="component" value="Unassembled WGS sequence"/>
</dbReference>
<organism evidence="2 3">
    <name type="scientific">Rhodococcus ruber BKS 20-38</name>
    <dbReference type="NCBI Taxonomy" id="1278076"/>
    <lineage>
        <taxon>Bacteria</taxon>
        <taxon>Bacillati</taxon>
        <taxon>Actinomycetota</taxon>
        <taxon>Actinomycetes</taxon>
        <taxon>Mycobacteriales</taxon>
        <taxon>Nocardiaceae</taxon>
        <taxon>Rhodococcus</taxon>
    </lineage>
</organism>
<dbReference type="InterPro" id="IPR036188">
    <property type="entry name" value="FAD/NAD-bd_sf"/>
</dbReference>
<evidence type="ECO:0000313" key="3">
    <source>
        <dbReference type="Proteomes" id="UP000011731"/>
    </source>
</evidence>
<sequence>MFTEMPVAAEETEHLAARGVPVIDGEVVAVETVDDRLAGGTAAREPGRCPGGTGGGAADGGARRLPRATRDAAGGASGRGGRAHSGGRTDVPGVWVAGNVTDPAAAAGAAVVVRISADLDAEETRQAVDARRARVPGLSHTPVR</sequence>
<evidence type="ECO:0000313" key="2">
    <source>
        <dbReference type="EMBL" id="EME61934.1"/>
    </source>
</evidence>
<feature type="compositionally biased region" description="Gly residues" evidence="1">
    <location>
        <begin position="75"/>
        <end position="84"/>
    </location>
</feature>
<accession>M2ZNH8</accession>
<dbReference type="Gene3D" id="3.50.50.60">
    <property type="entry name" value="FAD/NAD(P)-binding domain"/>
    <property type="match status" value="1"/>
</dbReference>
<feature type="compositionally biased region" description="Gly residues" evidence="1">
    <location>
        <begin position="49"/>
        <end position="59"/>
    </location>
</feature>
<comment type="caution">
    <text evidence="2">The sequence shown here is derived from an EMBL/GenBank/DDBJ whole genome shotgun (WGS) entry which is preliminary data.</text>
</comment>
<protein>
    <submittedName>
        <fullName evidence="2">FAD-dependent pyridine nucleotide-disulfide oxidoreductase</fullName>
    </submittedName>
</protein>
<dbReference type="EMBL" id="AOEX01000058">
    <property type="protein sequence ID" value="EME61934.1"/>
    <property type="molecule type" value="Genomic_DNA"/>
</dbReference>
<reference evidence="2 3" key="1">
    <citation type="journal article" date="2013" name="Genome Announc.">
        <title>Draft Genome Sequence of Rhodococcus ruber Strain BKS 20-38.</title>
        <authorList>
            <person name="Bala M."/>
            <person name="Kumar S."/>
            <person name="Raghava G.P."/>
            <person name="Mayilraj S."/>
        </authorList>
    </citation>
    <scope>NUCLEOTIDE SEQUENCE [LARGE SCALE GENOMIC DNA]</scope>
    <source>
        <strain evidence="2 3">BKS 20-38</strain>
    </source>
</reference>
<dbReference type="AlphaFoldDB" id="M2ZNH8"/>
<evidence type="ECO:0000256" key="1">
    <source>
        <dbReference type="SAM" id="MobiDB-lite"/>
    </source>
</evidence>
<proteinExistence type="predicted"/>
<gene>
    <name evidence="2" type="ORF">G352_18142</name>
</gene>
<name>M2ZNH8_9NOCA</name>
<keyword evidence="3" id="KW-1185">Reference proteome</keyword>
<feature type="region of interest" description="Disordered" evidence="1">
    <location>
        <begin position="122"/>
        <end position="144"/>
    </location>
</feature>
<feature type="region of interest" description="Disordered" evidence="1">
    <location>
        <begin position="38"/>
        <end position="92"/>
    </location>
</feature>
<dbReference type="PATRIC" id="fig|1278076.4.peg.3737"/>
<feature type="compositionally biased region" description="Basic and acidic residues" evidence="1">
    <location>
        <begin position="122"/>
        <end position="132"/>
    </location>
</feature>